<proteinExistence type="predicted"/>
<reference evidence="1" key="1">
    <citation type="journal article" date="2017" name="Nature">
        <title>The sunflower genome provides insights into oil metabolism, flowering and Asterid evolution.</title>
        <authorList>
            <person name="Badouin H."/>
            <person name="Gouzy J."/>
            <person name="Grassa C.J."/>
            <person name="Murat F."/>
            <person name="Staton S.E."/>
            <person name="Cottret L."/>
            <person name="Lelandais-Briere C."/>
            <person name="Owens G.L."/>
            <person name="Carrere S."/>
            <person name="Mayjonade B."/>
            <person name="Legrand L."/>
            <person name="Gill N."/>
            <person name="Kane N.C."/>
            <person name="Bowers J.E."/>
            <person name="Hubner S."/>
            <person name="Bellec A."/>
            <person name="Berard A."/>
            <person name="Berges H."/>
            <person name="Blanchet N."/>
            <person name="Boniface M.C."/>
            <person name="Brunel D."/>
            <person name="Catrice O."/>
            <person name="Chaidir N."/>
            <person name="Claudel C."/>
            <person name="Donnadieu C."/>
            <person name="Faraut T."/>
            <person name="Fievet G."/>
            <person name="Helmstetter N."/>
            <person name="King M."/>
            <person name="Knapp S.J."/>
            <person name="Lai Z."/>
            <person name="Le Paslier M.C."/>
            <person name="Lippi Y."/>
            <person name="Lorenzon L."/>
            <person name="Mandel J.R."/>
            <person name="Marage G."/>
            <person name="Marchand G."/>
            <person name="Marquand E."/>
            <person name="Bret-Mestries E."/>
            <person name="Morien E."/>
            <person name="Nambeesan S."/>
            <person name="Nguyen T."/>
            <person name="Pegot-Espagnet P."/>
            <person name="Pouilly N."/>
            <person name="Raftis F."/>
            <person name="Sallet E."/>
            <person name="Schiex T."/>
            <person name="Thomas J."/>
            <person name="Vandecasteele C."/>
            <person name="Vares D."/>
            <person name="Vear F."/>
            <person name="Vautrin S."/>
            <person name="Crespi M."/>
            <person name="Mangin B."/>
            <person name="Burke J.M."/>
            <person name="Salse J."/>
            <person name="Munos S."/>
            <person name="Vincourt P."/>
            <person name="Rieseberg L.H."/>
            <person name="Langlade N.B."/>
        </authorList>
    </citation>
    <scope>NUCLEOTIDE SEQUENCE</scope>
    <source>
        <tissue evidence="1">Leaves</tissue>
    </source>
</reference>
<organism evidence="1 2">
    <name type="scientific">Helianthus annuus</name>
    <name type="common">Common sunflower</name>
    <dbReference type="NCBI Taxonomy" id="4232"/>
    <lineage>
        <taxon>Eukaryota</taxon>
        <taxon>Viridiplantae</taxon>
        <taxon>Streptophyta</taxon>
        <taxon>Embryophyta</taxon>
        <taxon>Tracheophyta</taxon>
        <taxon>Spermatophyta</taxon>
        <taxon>Magnoliopsida</taxon>
        <taxon>eudicotyledons</taxon>
        <taxon>Gunneridae</taxon>
        <taxon>Pentapetalae</taxon>
        <taxon>asterids</taxon>
        <taxon>campanulids</taxon>
        <taxon>Asterales</taxon>
        <taxon>Asteraceae</taxon>
        <taxon>Asteroideae</taxon>
        <taxon>Heliantheae alliance</taxon>
        <taxon>Heliantheae</taxon>
        <taxon>Helianthus</taxon>
    </lineage>
</organism>
<keyword evidence="2" id="KW-1185">Reference proteome</keyword>
<dbReference type="EMBL" id="MNCJ02000330">
    <property type="protein sequence ID" value="KAF5764499.1"/>
    <property type="molecule type" value="Genomic_DNA"/>
</dbReference>
<accession>A0A9K3H4H5</accession>
<evidence type="ECO:0000313" key="2">
    <source>
        <dbReference type="Proteomes" id="UP000215914"/>
    </source>
</evidence>
<sequence length="73" mass="8374">MAKITEPGRYTQNPTQMGRVYPIPDGYWAGYGFSFKNLRGYGSGMGLGDTRPDYPKTHTRLPKLYTRSYTRSF</sequence>
<gene>
    <name evidence="1" type="ORF">HanXRQr2_Chr15g0692731</name>
</gene>
<reference evidence="1" key="2">
    <citation type="submission" date="2020-06" db="EMBL/GenBank/DDBJ databases">
        <title>Helianthus annuus Genome sequencing and assembly Release 2.</title>
        <authorList>
            <person name="Gouzy J."/>
            <person name="Langlade N."/>
            <person name="Munos S."/>
        </authorList>
    </citation>
    <scope>NUCLEOTIDE SEQUENCE</scope>
    <source>
        <tissue evidence="1">Leaves</tissue>
    </source>
</reference>
<evidence type="ECO:0000313" key="1">
    <source>
        <dbReference type="EMBL" id="KAF5764499.1"/>
    </source>
</evidence>
<dbReference type="AlphaFoldDB" id="A0A9K3H4H5"/>
<comment type="caution">
    <text evidence="1">The sequence shown here is derived from an EMBL/GenBank/DDBJ whole genome shotgun (WGS) entry which is preliminary data.</text>
</comment>
<dbReference type="Proteomes" id="UP000215914">
    <property type="component" value="Unassembled WGS sequence"/>
</dbReference>
<protein>
    <submittedName>
        <fullName evidence="1">Uncharacterized protein</fullName>
    </submittedName>
</protein>
<dbReference type="Gramene" id="mRNA:HanXRQr2_Chr15g0692731">
    <property type="protein sequence ID" value="CDS:HanXRQr2_Chr15g0692731.1"/>
    <property type="gene ID" value="HanXRQr2_Chr15g0692731"/>
</dbReference>
<name>A0A9K3H4H5_HELAN</name>